<accession>A0A7R8VHD3</accession>
<name>A0A7R8VHD3_TIMDO</name>
<protein>
    <submittedName>
        <fullName evidence="2">Uncharacterized protein</fullName>
    </submittedName>
</protein>
<evidence type="ECO:0000313" key="2">
    <source>
        <dbReference type="EMBL" id="CAD7198635.1"/>
    </source>
</evidence>
<gene>
    <name evidence="2" type="ORF">TDIB3V08_LOCUS4914</name>
</gene>
<dbReference type="AlphaFoldDB" id="A0A7R8VHD3"/>
<sequence>MQQKHGILDVGESRKVELMGIRFVRSMLAVTGRNRIRNKVIRERMEVHGVHEIVEEARLRCSMYSRSSMYPTNIQYLNNSPNSDVSGQTTVSHNIWSSQVSLGSEDAYTSTGAKTVSSTLPGFNQRYSSGGGGGGSGAATLQGFTSPHRSSPYSPTPAPAHASTLSGYSEAGNGAALWGSYDPSLQQYGVVTSANSSGTRGRTTSVASLSAAASLSASEY</sequence>
<feature type="compositionally biased region" description="Polar residues" evidence="1">
    <location>
        <begin position="113"/>
        <end position="127"/>
    </location>
</feature>
<organism evidence="2">
    <name type="scientific">Timema douglasi</name>
    <name type="common">Walking stick</name>
    <dbReference type="NCBI Taxonomy" id="61478"/>
    <lineage>
        <taxon>Eukaryota</taxon>
        <taxon>Metazoa</taxon>
        <taxon>Ecdysozoa</taxon>
        <taxon>Arthropoda</taxon>
        <taxon>Hexapoda</taxon>
        <taxon>Insecta</taxon>
        <taxon>Pterygota</taxon>
        <taxon>Neoptera</taxon>
        <taxon>Polyneoptera</taxon>
        <taxon>Phasmatodea</taxon>
        <taxon>Timematodea</taxon>
        <taxon>Timematoidea</taxon>
        <taxon>Timematidae</taxon>
        <taxon>Timema</taxon>
    </lineage>
</organism>
<dbReference type="EMBL" id="OA566289">
    <property type="protein sequence ID" value="CAD7198635.1"/>
    <property type="molecule type" value="Genomic_DNA"/>
</dbReference>
<reference evidence="2" key="1">
    <citation type="submission" date="2020-11" db="EMBL/GenBank/DDBJ databases">
        <authorList>
            <person name="Tran Van P."/>
        </authorList>
    </citation>
    <scope>NUCLEOTIDE SEQUENCE</scope>
</reference>
<feature type="region of interest" description="Disordered" evidence="1">
    <location>
        <begin position="113"/>
        <end position="165"/>
    </location>
</feature>
<feature type="compositionally biased region" description="Polar residues" evidence="1">
    <location>
        <begin position="142"/>
        <end position="153"/>
    </location>
</feature>
<proteinExistence type="predicted"/>
<evidence type="ECO:0000256" key="1">
    <source>
        <dbReference type="SAM" id="MobiDB-lite"/>
    </source>
</evidence>